<evidence type="ECO:0000313" key="2">
    <source>
        <dbReference type="Proteomes" id="UP001229346"/>
    </source>
</evidence>
<proteinExistence type="predicted"/>
<accession>A0ABT9UE33</accession>
<dbReference type="RefSeq" id="WP_307208550.1">
    <property type="nucleotide sequence ID" value="NZ_JAUSSU010000020.1"/>
</dbReference>
<gene>
    <name evidence="1" type="ORF">J2T15_005965</name>
</gene>
<evidence type="ECO:0008006" key="3">
    <source>
        <dbReference type="Google" id="ProtNLM"/>
    </source>
</evidence>
<organism evidence="1 2">
    <name type="scientific">Paenibacillus harenae</name>
    <dbReference type="NCBI Taxonomy" id="306543"/>
    <lineage>
        <taxon>Bacteria</taxon>
        <taxon>Bacillati</taxon>
        <taxon>Bacillota</taxon>
        <taxon>Bacilli</taxon>
        <taxon>Bacillales</taxon>
        <taxon>Paenibacillaceae</taxon>
        <taxon>Paenibacillus</taxon>
    </lineage>
</organism>
<reference evidence="1 2" key="1">
    <citation type="submission" date="2023-07" db="EMBL/GenBank/DDBJ databases">
        <title>Sorghum-associated microbial communities from plants grown in Nebraska, USA.</title>
        <authorList>
            <person name="Schachtman D."/>
        </authorList>
    </citation>
    <scope>NUCLEOTIDE SEQUENCE [LARGE SCALE GENOMIC DNA]</scope>
    <source>
        <strain evidence="1 2">CC482</strain>
    </source>
</reference>
<evidence type="ECO:0000313" key="1">
    <source>
        <dbReference type="EMBL" id="MDQ0116484.1"/>
    </source>
</evidence>
<protein>
    <recommendedName>
        <fullName evidence="3">Fur-regulated basic protein FbpA</fullName>
    </recommendedName>
</protein>
<sequence length="54" mass="6194">MKKKSKRLKHYMRLQGKIIDSSIDELKFLDSRPAAISKPSLLKLLDPLTSKTPK</sequence>
<dbReference type="Proteomes" id="UP001229346">
    <property type="component" value="Unassembled WGS sequence"/>
</dbReference>
<dbReference type="EMBL" id="JAUSSU010000020">
    <property type="protein sequence ID" value="MDQ0116484.1"/>
    <property type="molecule type" value="Genomic_DNA"/>
</dbReference>
<name>A0ABT9UE33_PAEHA</name>
<comment type="caution">
    <text evidence="1">The sequence shown here is derived from an EMBL/GenBank/DDBJ whole genome shotgun (WGS) entry which is preliminary data.</text>
</comment>
<keyword evidence="2" id="KW-1185">Reference proteome</keyword>